<comment type="caution">
    <text evidence="1">The sequence shown here is derived from an EMBL/GenBank/DDBJ whole genome shotgun (WGS) entry which is preliminary data.</text>
</comment>
<evidence type="ECO:0000313" key="1">
    <source>
        <dbReference type="EMBL" id="RDU61415.1"/>
    </source>
</evidence>
<dbReference type="RefSeq" id="WP_115543862.1">
    <property type="nucleotide sequence ID" value="NZ_NXLQ01000055.1"/>
</dbReference>
<dbReference type="OrthoDB" id="5326255at2"/>
<organism evidence="1 2">
    <name type="scientific">Helicobacter didelphidarum</name>
    <dbReference type="NCBI Taxonomy" id="2040648"/>
    <lineage>
        <taxon>Bacteria</taxon>
        <taxon>Pseudomonadati</taxon>
        <taxon>Campylobacterota</taxon>
        <taxon>Epsilonproteobacteria</taxon>
        <taxon>Campylobacterales</taxon>
        <taxon>Helicobacteraceae</taxon>
        <taxon>Helicobacter</taxon>
    </lineage>
</organism>
<name>A0A3D8I8T6_9HELI</name>
<dbReference type="Proteomes" id="UP000256379">
    <property type="component" value="Unassembled WGS sequence"/>
</dbReference>
<gene>
    <name evidence="1" type="ORF">CQA53_10165</name>
</gene>
<sequence>MQYFVTIYIYPMQGVNIPHAFLGLTRKHPDELDTMDKALRDEKLKNKDWKDIDKQWYELKGKLYE</sequence>
<accession>A0A3D8I8T6</accession>
<reference evidence="1 2" key="1">
    <citation type="submission" date="2018-04" db="EMBL/GenBank/DDBJ databases">
        <title>Novel Campyloabacter and Helicobacter Species and Strains.</title>
        <authorList>
            <person name="Mannion A.J."/>
            <person name="Shen Z."/>
            <person name="Fox J.G."/>
        </authorList>
    </citation>
    <scope>NUCLEOTIDE SEQUENCE [LARGE SCALE GENOMIC DNA]</scope>
    <source>
        <strain evidence="1 2">MIT 17-337</strain>
    </source>
</reference>
<proteinExistence type="predicted"/>
<dbReference type="AlphaFoldDB" id="A0A3D8I8T6"/>
<keyword evidence="2" id="KW-1185">Reference proteome</keyword>
<dbReference type="EMBL" id="NXLQ01000055">
    <property type="protein sequence ID" value="RDU61415.1"/>
    <property type="molecule type" value="Genomic_DNA"/>
</dbReference>
<evidence type="ECO:0000313" key="2">
    <source>
        <dbReference type="Proteomes" id="UP000256379"/>
    </source>
</evidence>
<protein>
    <submittedName>
        <fullName evidence="1">Uncharacterized protein</fullName>
    </submittedName>
</protein>